<accession>A0A9P7V4Z7</accession>
<organism evidence="1 2">
    <name type="scientific">Scheffersomyces spartinae</name>
    <dbReference type="NCBI Taxonomy" id="45513"/>
    <lineage>
        <taxon>Eukaryota</taxon>
        <taxon>Fungi</taxon>
        <taxon>Dikarya</taxon>
        <taxon>Ascomycota</taxon>
        <taxon>Saccharomycotina</taxon>
        <taxon>Pichiomycetes</taxon>
        <taxon>Debaryomycetaceae</taxon>
        <taxon>Scheffersomyces</taxon>
    </lineage>
</organism>
<dbReference type="AlphaFoldDB" id="A0A9P7V4Z7"/>
<dbReference type="PANTHER" id="PTHR28037:SF1">
    <property type="entry name" value="ALCOHOL O-ACETYLTRANSFERASE 1-RELATED"/>
    <property type="match status" value="1"/>
</dbReference>
<dbReference type="RefSeq" id="XP_043047003.1">
    <property type="nucleotide sequence ID" value="XM_043193862.1"/>
</dbReference>
<dbReference type="EMBL" id="JAHMUF010000029">
    <property type="protein sequence ID" value="KAG7191451.1"/>
    <property type="molecule type" value="Genomic_DNA"/>
</dbReference>
<dbReference type="Pfam" id="PF07247">
    <property type="entry name" value="AATase"/>
    <property type="match status" value="1"/>
</dbReference>
<comment type="caution">
    <text evidence="1">The sequence shown here is derived from an EMBL/GenBank/DDBJ whole genome shotgun (WGS) entry which is preliminary data.</text>
</comment>
<keyword evidence="2" id="KW-1185">Reference proteome</keyword>
<dbReference type="OrthoDB" id="2150604at2759"/>
<dbReference type="Proteomes" id="UP000790833">
    <property type="component" value="Unassembled WGS sequence"/>
</dbReference>
<proteinExistence type="predicted"/>
<dbReference type="GeneID" id="66116501"/>
<dbReference type="GO" id="GO:0008080">
    <property type="term" value="F:N-acetyltransferase activity"/>
    <property type="evidence" value="ECO:0007669"/>
    <property type="project" value="TreeGrafter"/>
</dbReference>
<evidence type="ECO:0008006" key="3">
    <source>
        <dbReference type="Google" id="ProtNLM"/>
    </source>
</evidence>
<protein>
    <recommendedName>
        <fullName evidence="3">Alcohol acetyltransferase</fullName>
    </recommendedName>
</protein>
<dbReference type="InterPro" id="IPR052058">
    <property type="entry name" value="Alcohol_O-acetyltransferase"/>
</dbReference>
<dbReference type="PANTHER" id="PTHR28037">
    <property type="entry name" value="ALCOHOL O-ACETYLTRANSFERASE 1-RELATED"/>
    <property type="match status" value="1"/>
</dbReference>
<dbReference type="InterPro" id="IPR010828">
    <property type="entry name" value="Atf2/Sli1-like"/>
</dbReference>
<evidence type="ECO:0000313" key="1">
    <source>
        <dbReference type="EMBL" id="KAG7191451.1"/>
    </source>
</evidence>
<dbReference type="SUPFAM" id="SSF52777">
    <property type="entry name" value="CoA-dependent acyltransferases"/>
    <property type="match status" value="1"/>
</dbReference>
<sequence length="456" mass="52744">MIERKHRRPIGFYERQFVVRNIGNFYTSFNVTGKYRGTRRITPNVLSRALKKLIRDSNYWLVYNFYRTHSYKSDKEYDGTNFEVRPLESLNYNDAVKCMSVQSFDNSVLKMFNDLRPEMNSPTLALWMVYLIESSSDKRQYVSLVCDHALLDGVSGSKFHKDLMEALNLQDEYCEMQQTLFSYEDEKDYLGDSLIGPVEQLTGLFQPNFSTIIGHFASTFKDMLTYKWTNSPVSESVFAHNVITKEMTTDYQIVNFAPSELSKMLEFCRRNKITLTPFIHIIALKLLEKRFLPSQFQDIYGCLVSLINIFKPSQLLLNSDDEWLSLMKDFHQEIIDDLSSLDSFKEKGLVKYTNVWNSQEAKIGKREGRQTLLTSNIGMLKLPKPTCFGFTLEDVIFSSSTCGRYHFILDVAASEIGGLNVVFAYLPEYSKIVYPDGTRAMDNLIAEFKSRCSTIK</sequence>
<reference evidence="1" key="1">
    <citation type="submission" date="2021-03" db="EMBL/GenBank/DDBJ databases">
        <authorList>
            <person name="Palmer J.M."/>
        </authorList>
    </citation>
    <scope>NUCLEOTIDE SEQUENCE</scope>
    <source>
        <strain evidence="1">ARV_011</strain>
    </source>
</reference>
<gene>
    <name evidence="1" type="ORF">KQ657_003127</name>
</gene>
<evidence type="ECO:0000313" key="2">
    <source>
        <dbReference type="Proteomes" id="UP000790833"/>
    </source>
</evidence>
<name>A0A9P7V4Z7_9ASCO</name>